<keyword evidence="2" id="KW-1185">Reference proteome</keyword>
<protein>
    <submittedName>
        <fullName evidence="1">Uncharacterized protein</fullName>
    </submittedName>
</protein>
<organism evidence="1 2">
    <name type="scientific">Amazonocrinis nigriterrae CENA67</name>
    <dbReference type="NCBI Taxonomy" id="2794033"/>
    <lineage>
        <taxon>Bacteria</taxon>
        <taxon>Bacillati</taxon>
        <taxon>Cyanobacteriota</taxon>
        <taxon>Cyanophyceae</taxon>
        <taxon>Nostocales</taxon>
        <taxon>Nostocaceae</taxon>
        <taxon>Amazonocrinis</taxon>
        <taxon>Amazonocrinis nigriterrae</taxon>
    </lineage>
</organism>
<comment type="caution">
    <text evidence="1">The sequence shown here is derived from an EMBL/GenBank/DDBJ whole genome shotgun (WGS) entry which is preliminary data.</text>
</comment>
<reference evidence="1 2" key="1">
    <citation type="journal article" date="2021" name="Int. J. Syst. Evol. Microbiol.">
        <title>Amazonocrinis nigriterrae gen. nov., sp. nov., Atlanticothrix silvestris gen. nov., sp. nov. and Dendronalium phyllosphericum gen. nov., sp. nov., nostocacean cyanobacteria from Brazilian environments.</title>
        <authorList>
            <person name="Alvarenga D.O."/>
            <person name="Andreote A.P.D."/>
            <person name="Branco L.H.Z."/>
            <person name="Delbaje E."/>
            <person name="Cruz R.B."/>
            <person name="Varani A.M."/>
            <person name="Fiore M.F."/>
        </authorList>
    </citation>
    <scope>NUCLEOTIDE SEQUENCE [LARGE SCALE GENOMIC DNA]</scope>
    <source>
        <strain evidence="1 2">CENA67</strain>
    </source>
</reference>
<dbReference type="RefSeq" id="WP_198124557.1">
    <property type="nucleotide sequence ID" value="NZ_JAECZC010000014.1"/>
</dbReference>
<evidence type="ECO:0000313" key="2">
    <source>
        <dbReference type="Proteomes" id="UP000632766"/>
    </source>
</evidence>
<proteinExistence type="predicted"/>
<dbReference type="EMBL" id="JAECZC010000014">
    <property type="protein sequence ID" value="MBH8562653.1"/>
    <property type="molecule type" value="Genomic_DNA"/>
</dbReference>
<gene>
    <name evidence="1" type="ORF">I8748_10765</name>
</gene>
<name>A0A8J7HS02_9NOST</name>
<dbReference type="AlphaFoldDB" id="A0A8J7HS02"/>
<sequence>MISTWRNPLPMEEYANRRVVVYFYSGRWIPIMFYTLKEAIALHHKAQLLEKELFVFPPDCNPNNELTSVISLFPNWQTNSIAG</sequence>
<accession>A0A8J7HS02</accession>
<evidence type="ECO:0000313" key="1">
    <source>
        <dbReference type="EMBL" id="MBH8562653.1"/>
    </source>
</evidence>
<dbReference type="Proteomes" id="UP000632766">
    <property type="component" value="Unassembled WGS sequence"/>
</dbReference>